<dbReference type="EMBL" id="OMOD01000131">
    <property type="protein sequence ID" value="SPF41748.1"/>
    <property type="molecule type" value="Genomic_DNA"/>
</dbReference>
<gene>
    <name evidence="2" type="ORF">SBA1_380002</name>
</gene>
<dbReference type="Proteomes" id="UP000238701">
    <property type="component" value="Unassembled WGS sequence"/>
</dbReference>
<dbReference type="AlphaFoldDB" id="A0A2U3KQ13"/>
<evidence type="ECO:0000313" key="3">
    <source>
        <dbReference type="Proteomes" id="UP000238701"/>
    </source>
</evidence>
<accession>A0A2U3KQ13</accession>
<dbReference type="OrthoDB" id="9796891at2"/>
<reference evidence="3" key="1">
    <citation type="submission" date="2018-02" db="EMBL/GenBank/DDBJ databases">
        <authorList>
            <person name="Hausmann B."/>
        </authorList>
    </citation>
    <scope>NUCLEOTIDE SEQUENCE [LARGE SCALE GENOMIC DNA]</scope>
    <source>
        <strain evidence="3">Peat soil MAG SbA1</strain>
    </source>
</reference>
<feature type="region of interest" description="Disordered" evidence="1">
    <location>
        <begin position="171"/>
        <end position="192"/>
    </location>
</feature>
<name>A0A2U3KQ13_9BACT</name>
<feature type="region of interest" description="Disordered" evidence="1">
    <location>
        <begin position="321"/>
        <end position="342"/>
    </location>
</feature>
<organism evidence="2 3">
    <name type="scientific">Candidatus Sulfotelmatobacter kueseliae</name>
    <dbReference type="NCBI Taxonomy" id="2042962"/>
    <lineage>
        <taxon>Bacteria</taxon>
        <taxon>Pseudomonadati</taxon>
        <taxon>Acidobacteriota</taxon>
        <taxon>Terriglobia</taxon>
        <taxon>Terriglobales</taxon>
        <taxon>Candidatus Korobacteraceae</taxon>
        <taxon>Candidatus Sulfotelmatobacter</taxon>
    </lineage>
</organism>
<proteinExistence type="predicted"/>
<sequence length="342" mass="37832">MLALKKFIPCYASAPCIKTHTALLAAWIESNILLQLASAPFDKQDETLVPEAGSCVNCPKRTGFNKLLFPDVRKDSCTSPDCFRAKIDASVKKTLETKPQLIQISAAWNSREGAPLGRNQYVELEIKKPKANGASTKLSAVQKPCDKMTEAIVMDGGKRGQVVKVCADPACRTHHPNTPSPQQVERERAEERKRIEKEKLAITTRHRVLATILQRASAPLKKADLLAVAHYLIGHLSYSQVPVLAKRHKVEAKKDSASAQELLAKQVGTYDEAELCKLLLEISLLDSAYQRSTASRDDVLMDAAKRYRVDTERLQKAVAEELAAKREKKTKAGAKPKNRKTA</sequence>
<evidence type="ECO:0000313" key="2">
    <source>
        <dbReference type="EMBL" id="SPF41748.1"/>
    </source>
</evidence>
<protein>
    <submittedName>
        <fullName evidence="2">ParB-like partition protein</fullName>
    </submittedName>
</protein>
<evidence type="ECO:0000256" key="1">
    <source>
        <dbReference type="SAM" id="MobiDB-lite"/>
    </source>
</evidence>
<feature type="compositionally biased region" description="Basic residues" evidence="1">
    <location>
        <begin position="326"/>
        <end position="342"/>
    </location>
</feature>